<dbReference type="Proteomes" id="UP000007039">
    <property type="component" value="Chromosome"/>
</dbReference>
<evidence type="ECO:0000313" key="17">
    <source>
        <dbReference type="Proteomes" id="UP000007039"/>
    </source>
</evidence>
<keyword evidence="2 12" id="KW-0678">Repressor</keyword>
<evidence type="ECO:0000256" key="4">
    <source>
        <dbReference type="ARBA" id="ARBA00022763"/>
    </source>
</evidence>
<dbReference type="OrthoDB" id="9787787at2"/>
<gene>
    <name evidence="12" type="primary">lexA</name>
    <name evidence="16" type="ordered locus">Calni_0691</name>
</gene>
<dbReference type="InterPro" id="IPR006200">
    <property type="entry name" value="LexA"/>
</dbReference>
<comment type="catalytic activity">
    <reaction evidence="12">
        <text>Hydrolysis of Ala-|-Gly bond in repressor LexA.</text>
        <dbReference type="EC" id="3.4.21.88"/>
    </reaction>
</comment>
<dbReference type="PANTHER" id="PTHR33516:SF2">
    <property type="entry name" value="LEXA REPRESSOR-RELATED"/>
    <property type="match status" value="1"/>
</dbReference>
<dbReference type="Gene3D" id="1.10.10.10">
    <property type="entry name" value="Winged helix-like DNA-binding domain superfamily/Winged helix DNA-binding domain"/>
    <property type="match status" value="1"/>
</dbReference>
<dbReference type="InterPro" id="IPR050077">
    <property type="entry name" value="LexA_repressor"/>
</dbReference>
<keyword evidence="9 12" id="KW-0804">Transcription</keyword>
<dbReference type="GO" id="GO:0006508">
    <property type="term" value="P:proteolysis"/>
    <property type="evidence" value="ECO:0007669"/>
    <property type="project" value="InterPro"/>
</dbReference>
<dbReference type="EMBL" id="CP002347">
    <property type="protein sequence ID" value="ADR18602.1"/>
    <property type="molecule type" value="Genomic_DNA"/>
</dbReference>
<dbReference type="eggNOG" id="COG1974">
    <property type="taxonomic scope" value="Bacteria"/>
</dbReference>
<organism evidence="16 17">
    <name type="scientific">Calditerrivibrio nitroreducens (strain DSM 19672 / NBRC 101217 / Yu37-1)</name>
    <dbReference type="NCBI Taxonomy" id="768670"/>
    <lineage>
        <taxon>Bacteria</taxon>
        <taxon>Pseudomonadati</taxon>
        <taxon>Deferribacterota</taxon>
        <taxon>Deferribacteres</taxon>
        <taxon>Deferribacterales</taxon>
        <taxon>Calditerrivibrionaceae</taxon>
    </lineage>
</organism>
<evidence type="ECO:0000256" key="8">
    <source>
        <dbReference type="ARBA" id="ARBA00023125"/>
    </source>
</evidence>
<evidence type="ECO:0000256" key="11">
    <source>
        <dbReference type="ARBA" id="ARBA00023236"/>
    </source>
</evidence>
<dbReference type="InterPro" id="IPR036286">
    <property type="entry name" value="LexA/Signal_pep-like_sf"/>
</dbReference>
<dbReference type="RefSeq" id="WP_013450815.1">
    <property type="nucleotide sequence ID" value="NC_014758.1"/>
</dbReference>
<dbReference type="InterPro" id="IPR039418">
    <property type="entry name" value="LexA-like"/>
</dbReference>
<dbReference type="Gene3D" id="2.10.109.10">
    <property type="entry name" value="Umud Fragment, subunit A"/>
    <property type="match status" value="1"/>
</dbReference>
<dbReference type="CDD" id="cd06529">
    <property type="entry name" value="S24_LexA-like"/>
    <property type="match status" value="1"/>
</dbReference>
<keyword evidence="17" id="KW-1185">Reference proteome</keyword>
<evidence type="ECO:0000256" key="13">
    <source>
        <dbReference type="RuleBase" id="RU003991"/>
    </source>
</evidence>
<dbReference type="GO" id="GO:0006260">
    <property type="term" value="P:DNA replication"/>
    <property type="evidence" value="ECO:0007669"/>
    <property type="project" value="UniProtKB-UniRule"/>
</dbReference>
<evidence type="ECO:0000256" key="1">
    <source>
        <dbReference type="ARBA" id="ARBA00007484"/>
    </source>
</evidence>
<keyword evidence="5 12" id="KW-0378">Hydrolase</keyword>
<dbReference type="PANTHER" id="PTHR33516">
    <property type="entry name" value="LEXA REPRESSOR"/>
    <property type="match status" value="1"/>
</dbReference>
<proteinExistence type="inferred from homology"/>
<comment type="similarity">
    <text evidence="1 12 13">Belongs to the peptidase S24 family.</text>
</comment>
<evidence type="ECO:0000256" key="6">
    <source>
        <dbReference type="ARBA" id="ARBA00022813"/>
    </source>
</evidence>
<keyword evidence="3 12" id="KW-0235">DNA replication</keyword>
<feature type="active site" description="For autocatalytic cleavage activity" evidence="12">
    <location>
        <position position="154"/>
    </location>
</feature>
<evidence type="ECO:0000256" key="5">
    <source>
        <dbReference type="ARBA" id="ARBA00022801"/>
    </source>
</evidence>
<comment type="subunit">
    <text evidence="12">Homodimer.</text>
</comment>
<feature type="site" description="Cleavage; by autolysis" evidence="12">
    <location>
        <begin position="82"/>
        <end position="83"/>
    </location>
</feature>
<reference evidence="16 17" key="2">
    <citation type="journal article" date="2011" name="Stand. Genomic Sci.">
        <title>Complete genome sequence of Calditerrivibrio nitroreducens type strain (Yu37-1).</title>
        <authorList>
            <person name="Pitluck S."/>
            <person name="Sikorski J."/>
            <person name="Zeytun A."/>
            <person name="Lapidus A."/>
            <person name="Nolan M."/>
            <person name="Lucas S."/>
            <person name="Hammon N."/>
            <person name="Deshpande S."/>
            <person name="Cheng J.F."/>
            <person name="Tapia R."/>
            <person name="Han C."/>
            <person name="Goodwin L."/>
            <person name="Liolios K."/>
            <person name="Pagani I."/>
            <person name="Ivanova N."/>
            <person name="Mavromatis K."/>
            <person name="Pati A."/>
            <person name="Chen A."/>
            <person name="Palaniappan K."/>
            <person name="Hauser L."/>
            <person name="Chang Y.J."/>
            <person name="Jeffries C.D."/>
            <person name="Detter J.C."/>
            <person name="Brambilla E."/>
            <person name="Djao O.D."/>
            <person name="Rohde M."/>
            <person name="Spring S."/>
            <person name="Goker M."/>
            <person name="Woyke T."/>
            <person name="Bristow J."/>
            <person name="Eisen J.A."/>
            <person name="Markowitz V."/>
            <person name="Hugenholtz P."/>
            <person name="Kyrpides N.C."/>
            <person name="Klenk H.P."/>
            <person name="Land M."/>
        </authorList>
    </citation>
    <scope>NUCLEOTIDE SEQUENCE [LARGE SCALE GENOMIC DNA]</scope>
    <source>
        <strain evidence="17">DSM 19672 / NBRC 101217 / Yu37-1</strain>
    </source>
</reference>
<feature type="active site" description="For autocatalytic cleavage activity" evidence="12">
    <location>
        <position position="117"/>
    </location>
</feature>
<dbReference type="GO" id="GO:0009432">
    <property type="term" value="P:SOS response"/>
    <property type="evidence" value="ECO:0007669"/>
    <property type="project" value="UniProtKB-UniRule"/>
</dbReference>
<dbReference type="GO" id="GO:0003677">
    <property type="term" value="F:DNA binding"/>
    <property type="evidence" value="ECO:0007669"/>
    <property type="project" value="UniProtKB-UniRule"/>
</dbReference>
<keyword evidence="8 12" id="KW-0238">DNA-binding</keyword>
<evidence type="ECO:0000259" key="15">
    <source>
        <dbReference type="Pfam" id="PF01726"/>
    </source>
</evidence>
<dbReference type="Pfam" id="PF01726">
    <property type="entry name" value="LexA_DNA_bind"/>
    <property type="match status" value="1"/>
</dbReference>
<dbReference type="Pfam" id="PF00717">
    <property type="entry name" value="Peptidase_S24"/>
    <property type="match status" value="1"/>
</dbReference>
<reference key="1">
    <citation type="submission" date="2010-11" db="EMBL/GenBank/DDBJ databases">
        <title>The complete genome of chromosome of Calditerrivibrio nitroreducens DSM 19672.</title>
        <authorList>
            <consortium name="US DOE Joint Genome Institute (JGI-PGF)"/>
            <person name="Lucas S."/>
            <person name="Copeland A."/>
            <person name="Lapidus A."/>
            <person name="Bruce D."/>
            <person name="Goodwin L."/>
            <person name="Pitluck S."/>
            <person name="Kyrpides N."/>
            <person name="Mavromatis K."/>
            <person name="Ivanova N."/>
            <person name="Mikhailova N."/>
            <person name="Zeytun A."/>
            <person name="Brettin T."/>
            <person name="Detter J.C."/>
            <person name="Tapia R."/>
            <person name="Han C."/>
            <person name="Land M."/>
            <person name="Hauser L."/>
            <person name="Markowitz V."/>
            <person name="Cheng J.-F."/>
            <person name="Hugenholtz P."/>
            <person name="Woyke T."/>
            <person name="Wu D."/>
            <person name="Spring S."/>
            <person name="Schroeder M."/>
            <person name="Brambilla E."/>
            <person name="Klenk H.-P."/>
            <person name="Eisen J.A."/>
        </authorList>
    </citation>
    <scope>NUCLEOTIDE SEQUENCE [LARGE SCALE GENOMIC DNA]</scope>
    <source>
        <strain>DSM 19672</strain>
    </source>
</reference>
<evidence type="ECO:0000256" key="9">
    <source>
        <dbReference type="ARBA" id="ARBA00023163"/>
    </source>
</evidence>
<keyword evidence="10 12" id="KW-0234">DNA repair</keyword>
<keyword evidence="11 12" id="KW-0742">SOS response</keyword>
<feature type="domain" description="LexA repressor DNA-binding" evidence="15">
    <location>
        <begin position="2"/>
        <end position="64"/>
    </location>
</feature>
<dbReference type="InterPro" id="IPR015927">
    <property type="entry name" value="Peptidase_S24_S26A/B/C"/>
</dbReference>
<dbReference type="PRINTS" id="PR00726">
    <property type="entry name" value="LEXASERPTASE"/>
</dbReference>
<evidence type="ECO:0000256" key="7">
    <source>
        <dbReference type="ARBA" id="ARBA00023015"/>
    </source>
</evidence>
<dbReference type="EC" id="3.4.21.88" evidence="12"/>
<dbReference type="HAMAP" id="MF_00015">
    <property type="entry name" value="LexA"/>
    <property type="match status" value="1"/>
</dbReference>
<dbReference type="GO" id="GO:0045892">
    <property type="term" value="P:negative regulation of DNA-templated transcription"/>
    <property type="evidence" value="ECO:0007669"/>
    <property type="project" value="UniProtKB-UniRule"/>
</dbReference>
<dbReference type="SUPFAM" id="SSF51306">
    <property type="entry name" value="LexA/Signal peptidase"/>
    <property type="match status" value="1"/>
</dbReference>
<name>E4TG52_CALNY</name>
<keyword evidence="4 12" id="KW-0227">DNA damage</keyword>
<evidence type="ECO:0000256" key="3">
    <source>
        <dbReference type="ARBA" id="ARBA00022705"/>
    </source>
</evidence>
<evidence type="ECO:0000256" key="12">
    <source>
        <dbReference type="HAMAP-Rule" id="MF_00015"/>
    </source>
</evidence>
<dbReference type="STRING" id="768670.Calni_0691"/>
<protein>
    <recommendedName>
        <fullName evidence="12">LexA repressor</fullName>
        <ecNumber evidence="12">3.4.21.88</ecNumber>
    </recommendedName>
</protein>
<evidence type="ECO:0000256" key="2">
    <source>
        <dbReference type="ARBA" id="ARBA00022491"/>
    </source>
</evidence>
<dbReference type="InterPro" id="IPR006197">
    <property type="entry name" value="Peptidase_S24_LexA"/>
</dbReference>
<dbReference type="InterPro" id="IPR006199">
    <property type="entry name" value="LexA_DNA-bd_dom"/>
</dbReference>
<accession>E4TG52</accession>
<dbReference type="NCBIfam" id="TIGR00498">
    <property type="entry name" value="lexA"/>
    <property type="match status" value="1"/>
</dbReference>
<evidence type="ECO:0000313" key="16">
    <source>
        <dbReference type="EMBL" id="ADR18602.1"/>
    </source>
</evidence>
<dbReference type="InterPro" id="IPR036388">
    <property type="entry name" value="WH-like_DNA-bd_sf"/>
</dbReference>
<comment type="function">
    <text evidence="12">Represses a number of genes involved in the response to DNA damage (SOS response), including recA and lexA. In the presence of single-stranded DNA, RecA interacts with LexA causing an autocatalytic cleavage which disrupts the DNA-binding part of LexA, leading to derepression of the SOS regulon and eventually DNA repair.</text>
</comment>
<evidence type="ECO:0000256" key="10">
    <source>
        <dbReference type="ARBA" id="ARBA00023204"/>
    </source>
</evidence>
<keyword evidence="6 12" id="KW-0068">Autocatalytic cleavage</keyword>
<dbReference type="InterPro" id="IPR036390">
    <property type="entry name" value="WH_DNA-bd_sf"/>
</dbReference>
<dbReference type="GO" id="GO:0004252">
    <property type="term" value="F:serine-type endopeptidase activity"/>
    <property type="evidence" value="ECO:0007669"/>
    <property type="project" value="UniProtKB-UniRule"/>
</dbReference>
<evidence type="ECO:0000259" key="14">
    <source>
        <dbReference type="Pfam" id="PF00717"/>
    </source>
</evidence>
<feature type="DNA-binding region" description="H-T-H motif" evidence="12">
    <location>
        <begin position="27"/>
        <end position="47"/>
    </location>
</feature>
<feature type="domain" description="Peptidase S24/S26A/S26B/S26C" evidence="14">
    <location>
        <begin position="75"/>
        <end position="189"/>
    </location>
</feature>
<dbReference type="MEROPS" id="S24.001"/>
<keyword evidence="7 12" id="KW-0805">Transcription regulation</keyword>
<dbReference type="KEGG" id="cni:Calni_0691"/>
<sequence length="206" mass="23394">MDLTDRQKECINFISRFIKDYGYPPTIQEICNNLGIRSKNAGFKLLNALESKGFIRRNRSISRGIELLKINNGIPILGRITAGIPIDAEENIEGYIPLEDILGDISGYFGLRVIGDSMVEKGILDGDIAIIKKQPDILNNQVGAFMINGEFTLKTFKMMDDGRIYLKPENNKYKPIYITENDTFEVVGLLKMVVRLFGEDYEARKY</sequence>
<dbReference type="HOGENOM" id="CLU_066192_45_2_0"/>
<dbReference type="GO" id="GO:0006281">
    <property type="term" value="P:DNA repair"/>
    <property type="evidence" value="ECO:0007669"/>
    <property type="project" value="UniProtKB-UniRule"/>
</dbReference>
<dbReference type="SUPFAM" id="SSF46785">
    <property type="entry name" value="Winged helix' DNA-binding domain"/>
    <property type="match status" value="1"/>
</dbReference>
<dbReference type="AlphaFoldDB" id="E4TG52"/>